<dbReference type="CDD" id="cd22424">
    <property type="entry name" value="KH-I_MEX3_rpt2"/>
    <property type="match status" value="1"/>
</dbReference>
<feature type="domain" description="K Homology" evidence="8">
    <location>
        <begin position="147"/>
        <end position="215"/>
    </location>
</feature>
<sequence>MPANLLCDFADIISSTSTMIGNNNNVNGGFFETTIGHNNNNDLQQQQQQRRTFSINDDCTTNDFSNEFNQWLQMSDQQQQQQSNNMNQLRSSTVNSLLNALNNINGNNNNNHHQNNDHQMMLKAAIANATPVSTTTSATAMTMKRSQNTTECVPVPSSEHVAEIVGRQGCKIKALRAKTNTYIKTPVRNEEPVFVVTGRKEDVNAAKREILSAAEHFSQIRAQRKNNPGNMGPAPNAHLPGHITIQVRVPYRVVGLVVGPKGATIKRIQQQTNTYIITPSREKDPVFEVTGLSDDVDTARKEIEAHIAFRTGGIIDSQAGSIGTPDESTTTGTGSDFSNSPLLSSFDNLFISCLTNNKCNDFFLSSSSAAAASTTTTTSTTKSSFLNHSPSMTTKLMGNNNSLIHQQQQQPSLKSQTFKELCSIFHMNDPHHHSSLSASPPNSLTSGQTSNGSYDIDEGLGDSPTSFDHLLSIHNNNKNNVYNSLSSMWPSSSNESSTTSSTRTGSFQLIDDYNNDNSFLISNNNNNNIETSLMMITNNNNNMDQRRSSLESNIPNNHNHLSLASVSASPSSLSGIGSSSII</sequence>
<dbReference type="InterPro" id="IPR036612">
    <property type="entry name" value="KH_dom_type_1_sf"/>
</dbReference>
<organism evidence="9 10">
    <name type="scientific">Dermatophagoides pteronyssinus</name>
    <name type="common">European house dust mite</name>
    <dbReference type="NCBI Taxonomy" id="6956"/>
    <lineage>
        <taxon>Eukaryota</taxon>
        <taxon>Metazoa</taxon>
        <taxon>Ecdysozoa</taxon>
        <taxon>Arthropoda</taxon>
        <taxon>Chelicerata</taxon>
        <taxon>Arachnida</taxon>
        <taxon>Acari</taxon>
        <taxon>Acariformes</taxon>
        <taxon>Sarcoptiformes</taxon>
        <taxon>Astigmata</taxon>
        <taxon>Psoroptidia</taxon>
        <taxon>Analgoidea</taxon>
        <taxon>Pyroglyphidae</taxon>
        <taxon>Dermatophagoidinae</taxon>
        <taxon>Dermatophagoides</taxon>
    </lineage>
</organism>
<dbReference type="PANTHER" id="PTHR23285:SF7">
    <property type="entry name" value="LD09246P1"/>
    <property type="match status" value="1"/>
</dbReference>
<evidence type="ECO:0000313" key="9">
    <source>
        <dbReference type="Proteomes" id="UP000515146"/>
    </source>
</evidence>
<evidence type="ECO:0000256" key="3">
    <source>
        <dbReference type="ARBA" id="ARBA00022490"/>
    </source>
</evidence>
<dbReference type="GO" id="GO:0005737">
    <property type="term" value="C:cytoplasm"/>
    <property type="evidence" value="ECO:0007669"/>
    <property type="project" value="UniProtKB-SubCell"/>
</dbReference>
<dbReference type="GO" id="GO:0005634">
    <property type="term" value="C:nucleus"/>
    <property type="evidence" value="ECO:0007669"/>
    <property type="project" value="UniProtKB-SubCell"/>
</dbReference>
<dbReference type="CDD" id="cd22423">
    <property type="entry name" value="KH-I_MEX3_rpt1"/>
    <property type="match status" value="1"/>
</dbReference>
<dbReference type="PROSITE" id="PS50084">
    <property type="entry name" value="KH_TYPE_1"/>
    <property type="match status" value="2"/>
</dbReference>
<name>A0A6P6YAJ1_DERPT</name>
<comment type="subcellular location">
    <subcellularLocation>
        <location evidence="2">Cytoplasm</location>
    </subcellularLocation>
    <subcellularLocation>
        <location evidence="1">Nucleus</location>
    </subcellularLocation>
</comment>
<evidence type="ECO:0000256" key="2">
    <source>
        <dbReference type="ARBA" id="ARBA00004496"/>
    </source>
</evidence>
<feature type="region of interest" description="Disordered" evidence="7">
    <location>
        <begin position="432"/>
        <end position="460"/>
    </location>
</feature>
<dbReference type="OrthoDB" id="427410at2759"/>
<dbReference type="GO" id="GO:0010468">
    <property type="term" value="P:regulation of gene expression"/>
    <property type="evidence" value="ECO:0007669"/>
    <property type="project" value="UniProtKB-ARBA"/>
</dbReference>
<dbReference type="InterPro" id="IPR004088">
    <property type="entry name" value="KH_dom_type_1"/>
</dbReference>
<dbReference type="KEGG" id="dpte:113796392"/>
<keyword evidence="3" id="KW-0963">Cytoplasm</keyword>
<gene>
    <name evidence="10" type="primary">LOC113796392</name>
</gene>
<dbReference type="GO" id="GO:0003723">
    <property type="term" value="F:RNA binding"/>
    <property type="evidence" value="ECO:0007669"/>
    <property type="project" value="UniProtKB-UniRule"/>
</dbReference>
<evidence type="ECO:0000256" key="7">
    <source>
        <dbReference type="SAM" id="MobiDB-lite"/>
    </source>
</evidence>
<feature type="domain" description="K Homology" evidence="8">
    <location>
        <begin position="241"/>
        <end position="308"/>
    </location>
</feature>
<keyword evidence="6" id="KW-0694">RNA-binding</keyword>
<dbReference type="Gene3D" id="3.30.1370.10">
    <property type="entry name" value="K Homology domain, type 1"/>
    <property type="match status" value="2"/>
</dbReference>
<dbReference type="PANTHER" id="PTHR23285">
    <property type="entry name" value="RING FINGER AND KH DOMAIN CONTAINING PROTEIN 1"/>
    <property type="match status" value="1"/>
</dbReference>
<evidence type="ECO:0000256" key="5">
    <source>
        <dbReference type="ARBA" id="ARBA00023242"/>
    </source>
</evidence>
<evidence type="ECO:0000256" key="4">
    <source>
        <dbReference type="ARBA" id="ARBA00022737"/>
    </source>
</evidence>
<dbReference type="InterPro" id="IPR047228">
    <property type="entry name" value="KH-I_MEX3_rpt1"/>
</dbReference>
<dbReference type="RefSeq" id="XP_027202463.1">
    <property type="nucleotide sequence ID" value="XM_027346662.1"/>
</dbReference>
<proteinExistence type="predicted"/>
<accession>A0A6P6YAJ1</accession>
<dbReference type="SUPFAM" id="SSF54791">
    <property type="entry name" value="Eukaryotic type KH-domain (KH-domain type I)"/>
    <property type="match status" value="2"/>
</dbReference>
<dbReference type="InterPro" id="IPR004087">
    <property type="entry name" value="KH_dom"/>
</dbReference>
<evidence type="ECO:0000256" key="6">
    <source>
        <dbReference type="PROSITE-ProRule" id="PRU00117"/>
    </source>
</evidence>
<reference evidence="10" key="1">
    <citation type="submission" date="2025-08" db="UniProtKB">
        <authorList>
            <consortium name="RefSeq"/>
        </authorList>
    </citation>
    <scope>IDENTIFICATION</scope>
    <source>
        <strain evidence="10">Airmid</strain>
    </source>
</reference>
<evidence type="ECO:0000313" key="10">
    <source>
        <dbReference type="RefSeq" id="XP_027202463.1"/>
    </source>
</evidence>
<protein>
    <submittedName>
        <fullName evidence="10">GATA zinc finger domain-containing protein 7-like</fullName>
    </submittedName>
</protein>
<dbReference type="Pfam" id="PF00013">
    <property type="entry name" value="KH_1"/>
    <property type="match status" value="2"/>
</dbReference>
<feature type="compositionally biased region" description="Low complexity" evidence="7">
    <location>
        <begin position="435"/>
        <end position="446"/>
    </location>
</feature>
<evidence type="ECO:0000259" key="8">
    <source>
        <dbReference type="SMART" id="SM00322"/>
    </source>
</evidence>
<dbReference type="InterPro" id="IPR047226">
    <property type="entry name" value="KH-I_MEX3_rpt2"/>
</dbReference>
<dbReference type="InParanoid" id="A0A6P6YAJ1"/>
<dbReference type="FunFam" id="3.30.1370.10:FF:000012">
    <property type="entry name" value="Mex-3 RNA-binding family member D"/>
    <property type="match status" value="1"/>
</dbReference>
<dbReference type="AlphaFoldDB" id="A0A6P6YAJ1"/>
<dbReference type="InterPro" id="IPR047227">
    <property type="entry name" value="MEX3"/>
</dbReference>
<dbReference type="SMART" id="SM00322">
    <property type="entry name" value="KH"/>
    <property type="match status" value="2"/>
</dbReference>
<evidence type="ECO:0000256" key="1">
    <source>
        <dbReference type="ARBA" id="ARBA00004123"/>
    </source>
</evidence>
<dbReference type="Proteomes" id="UP000515146">
    <property type="component" value="Unplaced"/>
</dbReference>
<keyword evidence="5" id="KW-0539">Nucleus</keyword>
<keyword evidence="9" id="KW-1185">Reference proteome</keyword>
<keyword evidence="4" id="KW-0677">Repeat</keyword>